<feature type="transmembrane region" description="Helical" evidence="9">
    <location>
        <begin position="43"/>
        <end position="66"/>
    </location>
</feature>
<dbReference type="GO" id="GO:0005886">
    <property type="term" value="C:plasma membrane"/>
    <property type="evidence" value="ECO:0007669"/>
    <property type="project" value="TreeGrafter"/>
</dbReference>
<evidence type="ECO:0000313" key="11">
    <source>
        <dbReference type="Proteomes" id="UP001168972"/>
    </source>
</evidence>
<gene>
    <name evidence="10" type="ORF">PV327_011594</name>
</gene>
<comment type="subcellular location">
    <subcellularLocation>
        <location evidence="1">Membrane</location>
        <topology evidence="1">Multi-pass membrane protein</topology>
    </subcellularLocation>
</comment>
<evidence type="ECO:0000256" key="8">
    <source>
        <dbReference type="PIRSR" id="PIRSR600175-1"/>
    </source>
</evidence>
<comment type="similarity">
    <text evidence="2">Belongs to the sodium:neurotransmitter symporter (SNF) (TC 2.A.22) family.</text>
</comment>
<keyword evidence="7 9" id="KW-0472">Membrane</keyword>
<keyword evidence="11" id="KW-1185">Reference proteome</keyword>
<keyword evidence="8" id="KW-0479">Metal-binding</keyword>
<keyword evidence="8" id="KW-0915">Sodium</keyword>
<evidence type="ECO:0000256" key="7">
    <source>
        <dbReference type="ARBA" id="ARBA00023136"/>
    </source>
</evidence>
<dbReference type="InterPro" id="IPR037272">
    <property type="entry name" value="SNS_sf"/>
</dbReference>
<keyword evidence="5" id="KW-0769">Symport</keyword>
<proteinExistence type="inferred from homology"/>
<feature type="transmembrane region" description="Helical" evidence="9">
    <location>
        <begin position="135"/>
        <end position="157"/>
    </location>
</feature>
<evidence type="ECO:0000256" key="5">
    <source>
        <dbReference type="ARBA" id="ARBA00022847"/>
    </source>
</evidence>
<evidence type="ECO:0000256" key="2">
    <source>
        <dbReference type="ARBA" id="ARBA00006459"/>
    </source>
</evidence>
<reference evidence="10" key="1">
    <citation type="journal article" date="2023" name="bioRxiv">
        <title>Scaffold-level genome assemblies of two parasitoid biocontrol wasps reveal the parthenogenesis mechanism and an associated novel virus.</title>
        <authorList>
            <person name="Inwood S."/>
            <person name="Skelly J."/>
            <person name="Guhlin J."/>
            <person name="Harrop T."/>
            <person name="Goldson S."/>
            <person name="Dearden P."/>
        </authorList>
    </citation>
    <scope>NUCLEOTIDE SEQUENCE</scope>
    <source>
        <strain evidence="10">Lincoln</strain>
        <tissue evidence="10">Whole body</tissue>
    </source>
</reference>
<keyword evidence="4 9" id="KW-0812">Transmembrane</keyword>
<feature type="binding site" evidence="8">
    <location>
        <position position="12"/>
    </location>
    <ligand>
        <name>Na(+)</name>
        <dbReference type="ChEBI" id="CHEBI:29101"/>
        <label>1</label>
    </ligand>
</feature>
<dbReference type="InterPro" id="IPR000175">
    <property type="entry name" value="Na/ntran_symport"/>
</dbReference>
<evidence type="ECO:0000256" key="6">
    <source>
        <dbReference type="ARBA" id="ARBA00022989"/>
    </source>
</evidence>
<protein>
    <submittedName>
        <fullName evidence="10">Uncharacterized protein</fullName>
    </submittedName>
</protein>
<dbReference type="Proteomes" id="UP001168972">
    <property type="component" value="Unassembled WGS sequence"/>
</dbReference>
<reference evidence="10" key="2">
    <citation type="submission" date="2023-03" db="EMBL/GenBank/DDBJ databases">
        <authorList>
            <person name="Inwood S.N."/>
            <person name="Skelly J.G."/>
            <person name="Guhlin J."/>
            <person name="Harrop T.W.R."/>
            <person name="Goldson S.G."/>
            <person name="Dearden P.K."/>
        </authorList>
    </citation>
    <scope>NUCLEOTIDE SEQUENCE</scope>
    <source>
        <strain evidence="10">Lincoln</strain>
        <tissue evidence="10">Whole body</tissue>
    </source>
</reference>
<feature type="transmembrane region" description="Helical" evidence="9">
    <location>
        <begin position="73"/>
        <end position="94"/>
    </location>
</feature>
<feature type="binding site" evidence="8">
    <location>
        <position position="9"/>
    </location>
    <ligand>
        <name>Na(+)</name>
        <dbReference type="ChEBI" id="CHEBI:29101"/>
        <label>1</label>
    </ligand>
</feature>
<dbReference type="AlphaFoldDB" id="A0AA39C2I2"/>
<keyword evidence="6 9" id="KW-1133">Transmembrane helix</keyword>
<dbReference type="PANTHER" id="PTHR11616:SF303">
    <property type="entry name" value="SODIUM- AND CHLORIDE-DEPENDENT GABA TRANSPORTER INE"/>
    <property type="match status" value="1"/>
</dbReference>
<dbReference type="EMBL" id="JAQQBR010003008">
    <property type="protein sequence ID" value="KAK0156818.1"/>
    <property type="molecule type" value="Genomic_DNA"/>
</dbReference>
<evidence type="ECO:0000256" key="1">
    <source>
        <dbReference type="ARBA" id="ARBA00004141"/>
    </source>
</evidence>
<sequence length="225" mass="25587">MIDKGLQFLREDTYFAVVEVVVTSIQDGFPNWVKSNLLCHETLVFIICVVSFICGLPNVTQGGIFFFQLIDHYAASISIMFLAFFEVIAISWFYGVRRLCSNVAEMTGRTPSILIDYQRPTYGNGAYQYPWWAEAIGWGIASMSLICIPAFAIYVFFKSEGITFFEKLGNAIRPHFEACKMCRQEYCTEPLHNLDDNLVKEPLQEMNNLIQSNVPVNIISTKGEI</sequence>
<dbReference type="GO" id="GO:0089718">
    <property type="term" value="P:amino acid import across plasma membrane"/>
    <property type="evidence" value="ECO:0007669"/>
    <property type="project" value="TreeGrafter"/>
</dbReference>
<comment type="caution">
    <text evidence="10">The sequence shown here is derived from an EMBL/GenBank/DDBJ whole genome shotgun (WGS) entry which is preliminary data.</text>
</comment>
<dbReference type="PROSITE" id="PS50267">
    <property type="entry name" value="NA_NEUROTRAN_SYMP_3"/>
    <property type="match status" value="1"/>
</dbReference>
<evidence type="ECO:0000256" key="4">
    <source>
        <dbReference type="ARBA" id="ARBA00022692"/>
    </source>
</evidence>
<dbReference type="Pfam" id="PF00209">
    <property type="entry name" value="SNF"/>
    <property type="match status" value="1"/>
</dbReference>
<dbReference type="SUPFAM" id="SSF161070">
    <property type="entry name" value="SNF-like"/>
    <property type="match status" value="1"/>
</dbReference>
<evidence type="ECO:0000256" key="9">
    <source>
        <dbReference type="SAM" id="Phobius"/>
    </source>
</evidence>
<evidence type="ECO:0000256" key="3">
    <source>
        <dbReference type="ARBA" id="ARBA00022448"/>
    </source>
</evidence>
<accession>A0AA39C2I2</accession>
<organism evidence="10 11">
    <name type="scientific">Microctonus hyperodae</name>
    <name type="common">Parasitoid wasp</name>
    <dbReference type="NCBI Taxonomy" id="165561"/>
    <lineage>
        <taxon>Eukaryota</taxon>
        <taxon>Metazoa</taxon>
        <taxon>Ecdysozoa</taxon>
        <taxon>Arthropoda</taxon>
        <taxon>Hexapoda</taxon>
        <taxon>Insecta</taxon>
        <taxon>Pterygota</taxon>
        <taxon>Neoptera</taxon>
        <taxon>Endopterygota</taxon>
        <taxon>Hymenoptera</taxon>
        <taxon>Apocrita</taxon>
        <taxon>Ichneumonoidea</taxon>
        <taxon>Braconidae</taxon>
        <taxon>Euphorinae</taxon>
        <taxon>Microctonus</taxon>
    </lineage>
</organism>
<name>A0AA39C2I2_MICHY</name>
<dbReference type="GO" id="GO:0046872">
    <property type="term" value="F:metal ion binding"/>
    <property type="evidence" value="ECO:0007669"/>
    <property type="project" value="UniProtKB-KW"/>
</dbReference>
<dbReference type="PANTHER" id="PTHR11616">
    <property type="entry name" value="SODIUM/CHLORIDE DEPENDENT TRANSPORTER"/>
    <property type="match status" value="1"/>
</dbReference>
<keyword evidence="3" id="KW-0813">Transport</keyword>
<dbReference type="GO" id="GO:0005283">
    <property type="term" value="F:amino acid:sodium symporter activity"/>
    <property type="evidence" value="ECO:0007669"/>
    <property type="project" value="TreeGrafter"/>
</dbReference>
<evidence type="ECO:0000313" key="10">
    <source>
        <dbReference type="EMBL" id="KAK0156818.1"/>
    </source>
</evidence>